<proteinExistence type="predicted"/>
<reference evidence="1" key="1">
    <citation type="submission" date="2020-05" db="EMBL/GenBank/DDBJ databases">
        <title>Large-scale comparative analyses of tick genomes elucidate their genetic diversity and vector capacities.</title>
        <authorList>
            <person name="Jia N."/>
            <person name="Wang J."/>
            <person name="Shi W."/>
            <person name="Du L."/>
            <person name="Sun Y."/>
            <person name="Zhan W."/>
            <person name="Jiang J."/>
            <person name="Wang Q."/>
            <person name="Zhang B."/>
            <person name="Ji P."/>
            <person name="Sakyi L.B."/>
            <person name="Cui X."/>
            <person name="Yuan T."/>
            <person name="Jiang B."/>
            <person name="Yang W."/>
            <person name="Lam T.T.-Y."/>
            <person name="Chang Q."/>
            <person name="Ding S."/>
            <person name="Wang X."/>
            <person name="Zhu J."/>
            <person name="Ruan X."/>
            <person name="Zhao L."/>
            <person name="Wei J."/>
            <person name="Que T."/>
            <person name="Du C."/>
            <person name="Cheng J."/>
            <person name="Dai P."/>
            <person name="Han X."/>
            <person name="Huang E."/>
            <person name="Gao Y."/>
            <person name="Liu J."/>
            <person name="Shao H."/>
            <person name="Ye R."/>
            <person name="Li L."/>
            <person name="Wei W."/>
            <person name="Wang X."/>
            <person name="Wang C."/>
            <person name="Yang T."/>
            <person name="Huo Q."/>
            <person name="Li W."/>
            <person name="Guo W."/>
            <person name="Chen H."/>
            <person name="Zhou L."/>
            <person name="Ni X."/>
            <person name="Tian J."/>
            <person name="Zhou Y."/>
            <person name="Sheng Y."/>
            <person name="Liu T."/>
            <person name="Pan Y."/>
            <person name="Xia L."/>
            <person name="Li J."/>
            <person name="Zhao F."/>
            <person name="Cao W."/>
        </authorList>
    </citation>
    <scope>NUCLEOTIDE SEQUENCE</scope>
    <source>
        <strain evidence="1">Hyas-2018</strain>
    </source>
</reference>
<organism evidence="1 2">
    <name type="scientific">Hyalomma asiaticum</name>
    <name type="common">Tick</name>
    <dbReference type="NCBI Taxonomy" id="266040"/>
    <lineage>
        <taxon>Eukaryota</taxon>
        <taxon>Metazoa</taxon>
        <taxon>Ecdysozoa</taxon>
        <taxon>Arthropoda</taxon>
        <taxon>Chelicerata</taxon>
        <taxon>Arachnida</taxon>
        <taxon>Acari</taxon>
        <taxon>Parasitiformes</taxon>
        <taxon>Ixodida</taxon>
        <taxon>Ixodoidea</taxon>
        <taxon>Ixodidae</taxon>
        <taxon>Hyalomminae</taxon>
        <taxon>Hyalomma</taxon>
    </lineage>
</organism>
<keyword evidence="2" id="KW-1185">Reference proteome</keyword>
<dbReference type="Proteomes" id="UP000821845">
    <property type="component" value="Chromosome 8"/>
</dbReference>
<comment type="caution">
    <text evidence="1">The sequence shown here is derived from an EMBL/GenBank/DDBJ whole genome shotgun (WGS) entry which is preliminary data.</text>
</comment>
<gene>
    <name evidence="1" type="ORF">HPB50_005173</name>
</gene>
<evidence type="ECO:0000313" key="2">
    <source>
        <dbReference type="Proteomes" id="UP000821845"/>
    </source>
</evidence>
<accession>A0ACB7RQN9</accession>
<evidence type="ECO:0000313" key="1">
    <source>
        <dbReference type="EMBL" id="KAH6923703.1"/>
    </source>
</evidence>
<sequence>MADISASTVEKREFLCPLCECLSNAVVPLLPPVSALVPSECLERAAQVQALGADPGFEAWLRGARLALERATLLRREGPSSEDKMHPRLLPPPLKEVLDALPPEAASHLSRLYACYRESSPTKSNGTSNGAEADGGLQFPGTLS</sequence>
<dbReference type="EMBL" id="CM023488">
    <property type="protein sequence ID" value="KAH6923703.1"/>
    <property type="molecule type" value="Genomic_DNA"/>
</dbReference>
<name>A0ACB7RQN9_HYAAI</name>
<protein>
    <submittedName>
        <fullName evidence="1">Uncharacterized protein</fullName>
    </submittedName>
</protein>